<gene>
    <name evidence="4 7" type="primary">nac</name>
    <name evidence="7" type="ORF">NFRAN_0997</name>
</gene>
<dbReference type="GO" id="GO:0015031">
    <property type="term" value="P:protein transport"/>
    <property type="evidence" value="ECO:0007669"/>
    <property type="project" value="UniProtKB-UniRule"/>
</dbReference>
<dbReference type="NCBIfam" id="TIGR00264">
    <property type="entry name" value="archaeal-type nascent polypeptide-associated complex protein"/>
    <property type="match status" value="1"/>
</dbReference>
<dbReference type="AlphaFoldDB" id="A0A484I6G9"/>
<dbReference type="SMART" id="SM01407">
    <property type="entry name" value="NAC"/>
    <property type="match status" value="1"/>
</dbReference>
<dbReference type="GeneID" id="39420445"/>
<dbReference type="GO" id="GO:0003723">
    <property type="term" value="F:RNA binding"/>
    <property type="evidence" value="ECO:0007669"/>
    <property type="project" value="UniProtKB-UniRule"/>
</dbReference>
<evidence type="ECO:0000256" key="5">
    <source>
        <dbReference type="NCBIfam" id="TIGR00264"/>
    </source>
</evidence>
<keyword evidence="2 4" id="KW-0694">RNA-binding</keyword>
<dbReference type="CDD" id="cd14359">
    <property type="entry name" value="UBA_AeNAC"/>
    <property type="match status" value="1"/>
</dbReference>
<dbReference type="Gene3D" id="2.20.70.30">
    <property type="entry name" value="Nascent polypeptide-associated complex domain"/>
    <property type="match status" value="1"/>
</dbReference>
<accession>A0A484I6G9</accession>
<sequence>MMRSGNRDMRRMLDRMGLDMKDLGSVEEVIIKTDVKEIYLKKPQVVEMKGKDSTIFQVVASDIEETKREVPSFKEEDVVLVMQQANVSKEKAIVALTDTKGDIAQAILNLTV</sequence>
<name>A0A484I6G9_9ARCH</name>
<protein>
    <recommendedName>
        <fullName evidence="4 5">Nascent polypeptide-associated complex protein</fullName>
    </recommendedName>
</protein>
<dbReference type="KEGG" id="nfn:NFRAN_0997"/>
<dbReference type="EMBL" id="LR216287">
    <property type="protein sequence ID" value="VFJ13319.1"/>
    <property type="molecule type" value="Genomic_DNA"/>
</dbReference>
<dbReference type="InterPro" id="IPR009060">
    <property type="entry name" value="UBA-like_sf"/>
</dbReference>
<keyword evidence="3 4" id="KW-0653">Protein transport</keyword>
<dbReference type="Gene3D" id="1.10.8.10">
    <property type="entry name" value="DNA helicase RuvA subunit, C-terminal domain"/>
    <property type="match status" value="1"/>
</dbReference>
<evidence type="ECO:0000256" key="3">
    <source>
        <dbReference type="ARBA" id="ARBA00022927"/>
    </source>
</evidence>
<evidence type="ECO:0000256" key="2">
    <source>
        <dbReference type="ARBA" id="ARBA00022884"/>
    </source>
</evidence>
<evidence type="ECO:0000256" key="1">
    <source>
        <dbReference type="ARBA" id="ARBA00022448"/>
    </source>
</evidence>
<dbReference type="Proteomes" id="UP000294299">
    <property type="component" value="Chromosome NFRAN"/>
</dbReference>
<dbReference type="Pfam" id="PF01849">
    <property type="entry name" value="NAC"/>
    <property type="match status" value="1"/>
</dbReference>
<feature type="domain" description="NAC-A/B" evidence="6">
    <location>
        <begin position="3"/>
        <end position="71"/>
    </location>
</feature>
<evidence type="ECO:0000259" key="6">
    <source>
        <dbReference type="PROSITE" id="PS51151"/>
    </source>
</evidence>
<keyword evidence="8" id="KW-1185">Reference proteome</keyword>
<dbReference type="Pfam" id="PF19026">
    <property type="entry name" value="UBA_HYPK"/>
    <property type="match status" value="1"/>
</dbReference>
<evidence type="ECO:0000256" key="4">
    <source>
        <dbReference type="HAMAP-Rule" id="MF_00814"/>
    </source>
</evidence>
<dbReference type="RefSeq" id="WP_134483222.1">
    <property type="nucleotide sequence ID" value="NZ_LR216287.1"/>
</dbReference>
<organism evidence="7 8">
    <name type="scientific">Candidatus Nitrosocosmicus franklandianus</name>
    <dbReference type="NCBI Taxonomy" id="1798806"/>
    <lineage>
        <taxon>Archaea</taxon>
        <taxon>Nitrososphaerota</taxon>
        <taxon>Nitrososphaeria</taxon>
        <taxon>Nitrososphaerales</taxon>
        <taxon>Nitrososphaeraceae</taxon>
        <taxon>Candidatus Nitrosocosmicus</taxon>
    </lineage>
</organism>
<dbReference type="InterPro" id="IPR005231">
    <property type="entry name" value="NAC_arc"/>
</dbReference>
<reference evidence="7 8" key="1">
    <citation type="submission" date="2019-02" db="EMBL/GenBank/DDBJ databases">
        <authorList>
            <person name="Lehtovirta-Morley E L."/>
        </authorList>
    </citation>
    <scope>NUCLEOTIDE SEQUENCE [LARGE SCALE GENOMIC DNA]</scope>
    <source>
        <strain evidence="7">NFRAN1</strain>
    </source>
</reference>
<proteinExistence type="inferred from homology"/>
<evidence type="ECO:0000313" key="7">
    <source>
        <dbReference type="EMBL" id="VFJ13319.1"/>
    </source>
</evidence>
<dbReference type="HAMAP" id="MF_00814">
    <property type="entry name" value="NAC_arch"/>
    <property type="match status" value="1"/>
</dbReference>
<dbReference type="PROSITE" id="PS51151">
    <property type="entry name" value="NAC_AB"/>
    <property type="match status" value="1"/>
</dbReference>
<dbReference type="InterPro" id="IPR038187">
    <property type="entry name" value="NAC_A/B_dom_sf"/>
</dbReference>
<evidence type="ECO:0000313" key="8">
    <source>
        <dbReference type="Proteomes" id="UP000294299"/>
    </source>
</evidence>
<comment type="subunit">
    <text evidence="4">Homodimer. Interacts with the ribosome. Binds ribosomal RNA.</text>
</comment>
<keyword evidence="1 4" id="KW-0813">Transport</keyword>
<comment type="similarity">
    <text evidence="4">Belongs to the NAC-alpha family.</text>
</comment>
<dbReference type="InterPro" id="IPR002715">
    <property type="entry name" value="Nas_poly-pep-assoc_cplx_dom"/>
</dbReference>
<dbReference type="SUPFAM" id="SSF46934">
    <property type="entry name" value="UBA-like"/>
    <property type="match status" value="1"/>
</dbReference>
<dbReference type="InterPro" id="IPR044034">
    <property type="entry name" value="NAC-like_UBA"/>
</dbReference>
<comment type="function">
    <text evidence="4">Contacts the emerging nascent chain on the ribosome.</text>
</comment>